<dbReference type="PANTHER" id="PTHR45856">
    <property type="entry name" value="ALPHA/BETA-HYDROLASES SUPERFAMILY PROTEIN"/>
    <property type="match status" value="1"/>
</dbReference>
<sequence>MWASRFLKDRRARASAKQTATAIASAPTSRVESSANSQAFSVAVAELIDNLDFVFAQLDDEEEQGDLLRFHLLRLAKEISKDQTLMQTHSDPDLIQLLVSACRCACSVYNAKIQPGDNLMPVISRTPSAMGKVKATSIWKADATKTLFASIRGTASKADHMVNFNRDREDAGPTFTFPESSTDIAVHGGFLACANALLPWLTQEIIRQVELDDSLRHVVFTGHSAGGAVAAIVFLHFVCHCPDQLSNVDFSLVTFGSPPVTSIDITKQAQRLSRTKHIMAVVNEYDLVPRIDQTYIASIISLYRSAYETSLADPTGVVSVGKTNAQDSSGSQWELPAPDFHVVGDIVVLRAKLNLGELSSAGEGDDVVDAVPTPSLDMIQVSSSDFNRLVFFDISVHKRRIYLDRLEKILRGRITGASKEEDATMVHLATAAVEQDAPA</sequence>
<dbReference type="InterPro" id="IPR029058">
    <property type="entry name" value="AB_hydrolase_fold"/>
</dbReference>
<proteinExistence type="inferred from homology"/>
<comment type="similarity">
    <text evidence="1">Belongs to the AB hydrolase superfamily. Lipase family. Class 3 subfamily.</text>
</comment>
<evidence type="ECO:0000256" key="2">
    <source>
        <dbReference type="ARBA" id="ARBA00047591"/>
    </source>
</evidence>
<accession>A0A8H4USC9</accession>
<keyword evidence="6" id="KW-1185">Reference proteome</keyword>
<protein>
    <recommendedName>
        <fullName evidence="4">Fungal lipase-type domain-containing protein</fullName>
    </recommendedName>
</protein>
<dbReference type="OrthoDB" id="426718at2759"/>
<gene>
    <name evidence="5" type="ORF">FZEAL_1612</name>
</gene>
<reference evidence="5" key="1">
    <citation type="journal article" date="2020" name="BMC Genomics">
        <title>Correction to: Identification and distribution of gene clusters required for synthesis of sphingolipid metabolism inhibitors in diverse species of the filamentous fungus Fusarium.</title>
        <authorList>
            <person name="Kim H.S."/>
            <person name="Lohmar J.M."/>
            <person name="Busman M."/>
            <person name="Brown D.W."/>
            <person name="Naumann T.A."/>
            <person name="Divon H.H."/>
            <person name="Lysoe E."/>
            <person name="Uhlig S."/>
            <person name="Proctor R.H."/>
        </authorList>
    </citation>
    <scope>NUCLEOTIDE SEQUENCE</scope>
    <source>
        <strain evidence="5">NRRL 22465</strain>
    </source>
</reference>
<evidence type="ECO:0000256" key="3">
    <source>
        <dbReference type="ARBA" id="ARBA00048461"/>
    </source>
</evidence>
<dbReference type="PANTHER" id="PTHR45856:SF11">
    <property type="entry name" value="FUNGAL LIPASE-LIKE DOMAIN-CONTAINING PROTEIN"/>
    <property type="match status" value="1"/>
</dbReference>
<comment type="catalytic activity">
    <reaction evidence="3">
        <text>a monoacylglycerol + H2O = glycerol + a fatty acid + H(+)</text>
        <dbReference type="Rhea" id="RHEA:15245"/>
        <dbReference type="ChEBI" id="CHEBI:15377"/>
        <dbReference type="ChEBI" id="CHEBI:15378"/>
        <dbReference type="ChEBI" id="CHEBI:17408"/>
        <dbReference type="ChEBI" id="CHEBI:17754"/>
        <dbReference type="ChEBI" id="CHEBI:28868"/>
    </reaction>
</comment>
<evidence type="ECO:0000313" key="6">
    <source>
        <dbReference type="Proteomes" id="UP000635477"/>
    </source>
</evidence>
<dbReference type="EMBL" id="JABEYC010000096">
    <property type="protein sequence ID" value="KAF4982820.1"/>
    <property type="molecule type" value="Genomic_DNA"/>
</dbReference>
<organism evidence="5 6">
    <name type="scientific">Fusarium zealandicum</name>
    <dbReference type="NCBI Taxonomy" id="1053134"/>
    <lineage>
        <taxon>Eukaryota</taxon>
        <taxon>Fungi</taxon>
        <taxon>Dikarya</taxon>
        <taxon>Ascomycota</taxon>
        <taxon>Pezizomycotina</taxon>
        <taxon>Sordariomycetes</taxon>
        <taxon>Hypocreomycetidae</taxon>
        <taxon>Hypocreales</taxon>
        <taxon>Nectriaceae</taxon>
        <taxon>Fusarium</taxon>
        <taxon>Fusarium staphyleae species complex</taxon>
    </lineage>
</organism>
<dbReference type="InterPro" id="IPR051218">
    <property type="entry name" value="Sec_MonoDiacylglyc_Lipase"/>
</dbReference>
<feature type="domain" description="Fungal lipase-type" evidence="4">
    <location>
        <begin position="149"/>
        <end position="291"/>
    </location>
</feature>
<reference evidence="5" key="2">
    <citation type="submission" date="2020-05" db="EMBL/GenBank/DDBJ databases">
        <authorList>
            <person name="Kim H.-S."/>
            <person name="Proctor R.H."/>
            <person name="Brown D.W."/>
        </authorList>
    </citation>
    <scope>NUCLEOTIDE SEQUENCE</scope>
    <source>
        <strain evidence="5">NRRL 22465</strain>
    </source>
</reference>
<comment type="catalytic activity">
    <reaction evidence="2">
        <text>a diacylglycerol + H2O = a monoacylglycerol + a fatty acid + H(+)</text>
        <dbReference type="Rhea" id="RHEA:32731"/>
        <dbReference type="ChEBI" id="CHEBI:15377"/>
        <dbReference type="ChEBI" id="CHEBI:15378"/>
        <dbReference type="ChEBI" id="CHEBI:17408"/>
        <dbReference type="ChEBI" id="CHEBI:18035"/>
        <dbReference type="ChEBI" id="CHEBI:28868"/>
    </reaction>
</comment>
<dbReference type="Pfam" id="PF01764">
    <property type="entry name" value="Lipase_3"/>
    <property type="match status" value="1"/>
</dbReference>
<dbReference type="AlphaFoldDB" id="A0A8H4USC9"/>
<evidence type="ECO:0000256" key="1">
    <source>
        <dbReference type="ARBA" id="ARBA00043996"/>
    </source>
</evidence>
<dbReference type="Proteomes" id="UP000635477">
    <property type="component" value="Unassembled WGS sequence"/>
</dbReference>
<dbReference type="InterPro" id="IPR002921">
    <property type="entry name" value="Fungal_lipase-type"/>
</dbReference>
<name>A0A8H4USC9_9HYPO</name>
<dbReference type="CDD" id="cd00519">
    <property type="entry name" value="Lipase_3"/>
    <property type="match status" value="1"/>
</dbReference>
<dbReference type="Gene3D" id="3.40.50.1820">
    <property type="entry name" value="alpha/beta hydrolase"/>
    <property type="match status" value="1"/>
</dbReference>
<evidence type="ECO:0000313" key="5">
    <source>
        <dbReference type="EMBL" id="KAF4982820.1"/>
    </source>
</evidence>
<dbReference type="SUPFAM" id="SSF53474">
    <property type="entry name" value="alpha/beta-Hydrolases"/>
    <property type="match status" value="1"/>
</dbReference>
<dbReference type="GO" id="GO:0006629">
    <property type="term" value="P:lipid metabolic process"/>
    <property type="evidence" value="ECO:0007669"/>
    <property type="project" value="InterPro"/>
</dbReference>
<comment type="caution">
    <text evidence="5">The sequence shown here is derived from an EMBL/GenBank/DDBJ whole genome shotgun (WGS) entry which is preliminary data.</text>
</comment>
<evidence type="ECO:0000259" key="4">
    <source>
        <dbReference type="Pfam" id="PF01764"/>
    </source>
</evidence>